<evidence type="ECO:0000313" key="5">
    <source>
        <dbReference type="EMBL" id="CAB5064336.1"/>
    </source>
</evidence>
<dbReference type="EMBL" id="CAEZYY010000001">
    <property type="protein sequence ID" value="CAB4736329.1"/>
    <property type="molecule type" value="Genomic_DNA"/>
</dbReference>
<accession>A0A6J6SQ62</accession>
<dbReference type="EMBL" id="CAFBLR010000043">
    <property type="protein sequence ID" value="CAB4868700.1"/>
    <property type="molecule type" value="Genomic_DNA"/>
</dbReference>
<evidence type="ECO:0000313" key="4">
    <source>
        <dbReference type="EMBL" id="CAB4868700.1"/>
    </source>
</evidence>
<name>A0A6J6SQ62_9ZZZZ</name>
<reference evidence="3" key="1">
    <citation type="submission" date="2020-05" db="EMBL/GenBank/DDBJ databases">
        <authorList>
            <person name="Chiriac C."/>
            <person name="Salcher M."/>
            <person name="Ghai R."/>
            <person name="Kavagutti S V."/>
        </authorList>
    </citation>
    <scope>NUCLEOTIDE SEQUENCE</scope>
</reference>
<evidence type="ECO:0000256" key="1">
    <source>
        <dbReference type="SAM" id="MobiDB-lite"/>
    </source>
</evidence>
<protein>
    <submittedName>
        <fullName evidence="3">Unannotated protein</fullName>
    </submittedName>
</protein>
<evidence type="ECO:0000313" key="3">
    <source>
        <dbReference type="EMBL" id="CAB4736329.1"/>
    </source>
</evidence>
<sequence>MGASKGRIKERRERVALDVSQPILLSDLGSLGSDSTVEEREDGIKGVGQVSALRPGRKTKRPFTASSLQNLEAAAVWGPDWERAAAIDVQMQHDGPGRRMETNAMSMIVFGEAILECGSRALKAEHELADPANWSRLCRAVELAYPNDPTRRLNPKPPTYKQWWRFRKEYLGDIENLRFAKRAEAIKVARHMGLLDPENGSLTNPSRDNVGVGDGKVLNGMFNTPPTDPETGLPSTRRHDPDMDTYHKGDKRTGRRMVSVTTRSDYVNERVMLDVTTMHVTEGSDGTRFTDMVLELNEVLGYPVPVAAYDMALYAANHDRLMAGGTASVGKTHRNAKGQPKSLQLGEHTFNLVDGAKQQHPVLVVDGWPGITIATVDGKKWVALEPVQVRNARNKDNSWRWWQYWAVRDLPEIDRSLRGAVVHIRHSYSAKEDSDESRSQVLRLFPEGSPGYNAIFPKRNDIESMHRHLKDLMFNDRVSTVGDRSLRIWLHTYQTRLNRTALIAWHYRTGGDISEWFGEWKPPPQRKPLDA</sequence>
<evidence type="ECO:0000313" key="2">
    <source>
        <dbReference type="EMBL" id="CAB4706166.1"/>
    </source>
</evidence>
<feature type="region of interest" description="Disordered" evidence="1">
    <location>
        <begin position="224"/>
        <end position="254"/>
    </location>
</feature>
<gene>
    <name evidence="2" type="ORF">UFOPK2602_00867</name>
    <name evidence="3" type="ORF">UFOPK2806_00059</name>
    <name evidence="4" type="ORF">UFOPK3417_00630</name>
    <name evidence="5" type="ORF">UFOPK4306_01387</name>
</gene>
<feature type="compositionally biased region" description="Basic and acidic residues" evidence="1">
    <location>
        <begin position="237"/>
        <end position="252"/>
    </location>
</feature>
<dbReference type="EMBL" id="CAEZXX010000048">
    <property type="protein sequence ID" value="CAB4706166.1"/>
    <property type="molecule type" value="Genomic_DNA"/>
</dbReference>
<proteinExistence type="predicted"/>
<organism evidence="3">
    <name type="scientific">freshwater metagenome</name>
    <dbReference type="NCBI Taxonomy" id="449393"/>
    <lineage>
        <taxon>unclassified sequences</taxon>
        <taxon>metagenomes</taxon>
        <taxon>ecological metagenomes</taxon>
    </lineage>
</organism>
<dbReference type="AlphaFoldDB" id="A0A6J6SQ62"/>
<dbReference type="EMBL" id="CAFBQP010000049">
    <property type="protein sequence ID" value="CAB5064336.1"/>
    <property type="molecule type" value="Genomic_DNA"/>
</dbReference>